<dbReference type="EMBL" id="ML994659">
    <property type="protein sequence ID" value="KAF2180235.1"/>
    <property type="molecule type" value="Genomic_DNA"/>
</dbReference>
<name>A0A6A6DMA6_9PEZI</name>
<evidence type="ECO:0000313" key="3">
    <source>
        <dbReference type="EMBL" id="KAF2180235.1"/>
    </source>
</evidence>
<reference evidence="3" key="1">
    <citation type="journal article" date="2020" name="Stud. Mycol.">
        <title>101 Dothideomycetes genomes: a test case for predicting lifestyles and emergence of pathogens.</title>
        <authorList>
            <person name="Haridas S."/>
            <person name="Albert R."/>
            <person name="Binder M."/>
            <person name="Bloem J."/>
            <person name="Labutti K."/>
            <person name="Salamov A."/>
            <person name="Andreopoulos B."/>
            <person name="Baker S."/>
            <person name="Barry K."/>
            <person name="Bills G."/>
            <person name="Bluhm B."/>
            <person name="Cannon C."/>
            <person name="Castanera R."/>
            <person name="Culley D."/>
            <person name="Daum C."/>
            <person name="Ezra D."/>
            <person name="Gonzalez J."/>
            <person name="Henrissat B."/>
            <person name="Kuo A."/>
            <person name="Liang C."/>
            <person name="Lipzen A."/>
            <person name="Lutzoni F."/>
            <person name="Magnuson J."/>
            <person name="Mondo S."/>
            <person name="Nolan M."/>
            <person name="Ohm R."/>
            <person name="Pangilinan J."/>
            <person name="Park H.-J."/>
            <person name="Ramirez L."/>
            <person name="Alfaro M."/>
            <person name="Sun H."/>
            <person name="Tritt A."/>
            <person name="Yoshinaga Y."/>
            <person name="Zwiers L.-H."/>
            <person name="Turgeon B."/>
            <person name="Goodwin S."/>
            <person name="Spatafora J."/>
            <person name="Crous P."/>
            <person name="Grigoriev I."/>
        </authorList>
    </citation>
    <scope>NUCLEOTIDE SEQUENCE</scope>
    <source>
        <strain evidence="3">CBS 207.26</strain>
    </source>
</reference>
<evidence type="ECO:0000256" key="1">
    <source>
        <dbReference type="SAM" id="MobiDB-lite"/>
    </source>
</evidence>
<proteinExistence type="predicted"/>
<evidence type="ECO:0000259" key="2">
    <source>
        <dbReference type="Pfam" id="PF06985"/>
    </source>
</evidence>
<dbReference type="AlphaFoldDB" id="A0A6A6DMA6"/>
<dbReference type="PANTHER" id="PTHR33112">
    <property type="entry name" value="DOMAIN PROTEIN, PUTATIVE-RELATED"/>
    <property type="match status" value="1"/>
</dbReference>
<feature type="domain" description="Heterokaryon incompatibility" evidence="2">
    <location>
        <begin position="232"/>
        <end position="352"/>
    </location>
</feature>
<dbReference type="PANTHER" id="PTHR33112:SF9">
    <property type="entry name" value="HETEROKARYON INCOMPATIBILITY DOMAIN-CONTAINING PROTEIN"/>
    <property type="match status" value="1"/>
</dbReference>
<keyword evidence="4" id="KW-1185">Reference proteome</keyword>
<sequence length="515" mass="58184">MITELKGRRLRLPAFLRNQINKEADIAHTSEPFQPYDDRPPLSACTVALSSLLLKCNHECPANAARSFSIDQTAEFAKNGCPVCTFLNQAVRNCAPRSFWEGPKMYKLVLYKDPSPLQIRLSAQEATLEAQRASELRSLLPMTRPGNITFCRDISHLVFTPGRQFHPRLQGIPPGDTFSSASLESAIRWLQTCIRSHAGCGPGAPQPLPTRLLDVMPRSVRLYESRGENGHYVCLSHCWGARTTLQTTTGIVNKFKRNIPWKILPKTFKDAINFTRRLGLRYIWIDSLCIIQDDQSIPSDWQRESAKMASIYQRSHVTLAASSSPDSHGGCFTRADEKIHHAHRMPVTNDYSKTVGKTLESGDATEPKKAKEMHRDKLVGSNQIERSLIITTKKESSAVVWRRLLSRYTALRMTYSRDIFPALSGLAKARKAGMGDQYITGMWRRSLLQDLLWSAREPQPRPRTWGAPSWSWASLDFRKDGRDYFHWSLEGCNWTGWMAEGTAVIKAQCAHVGPD</sequence>
<gene>
    <name evidence="3" type="ORF">K469DRAFT_796444</name>
</gene>
<dbReference type="InterPro" id="IPR010730">
    <property type="entry name" value="HET"/>
</dbReference>
<evidence type="ECO:0000313" key="4">
    <source>
        <dbReference type="Proteomes" id="UP000800200"/>
    </source>
</evidence>
<dbReference type="Pfam" id="PF06985">
    <property type="entry name" value="HET"/>
    <property type="match status" value="1"/>
</dbReference>
<dbReference type="OrthoDB" id="3486565at2759"/>
<organism evidence="3 4">
    <name type="scientific">Zopfia rhizophila CBS 207.26</name>
    <dbReference type="NCBI Taxonomy" id="1314779"/>
    <lineage>
        <taxon>Eukaryota</taxon>
        <taxon>Fungi</taxon>
        <taxon>Dikarya</taxon>
        <taxon>Ascomycota</taxon>
        <taxon>Pezizomycotina</taxon>
        <taxon>Dothideomycetes</taxon>
        <taxon>Dothideomycetes incertae sedis</taxon>
        <taxon>Zopfiaceae</taxon>
        <taxon>Zopfia</taxon>
    </lineage>
</organism>
<dbReference type="Proteomes" id="UP000800200">
    <property type="component" value="Unassembled WGS sequence"/>
</dbReference>
<feature type="region of interest" description="Disordered" evidence="1">
    <location>
        <begin position="346"/>
        <end position="376"/>
    </location>
</feature>
<feature type="compositionally biased region" description="Basic and acidic residues" evidence="1">
    <location>
        <begin position="365"/>
        <end position="376"/>
    </location>
</feature>
<accession>A0A6A6DMA6</accession>
<protein>
    <submittedName>
        <fullName evidence="3">HET-domain-containing protein</fullName>
    </submittedName>
</protein>